<evidence type="ECO:0000313" key="2">
    <source>
        <dbReference type="Proteomes" id="UP001565474"/>
    </source>
</evidence>
<evidence type="ECO:0000313" key="1">
    <source>
        <dbReference type="EMBL" id="MEY9473012.1"/>
    </source>
</evidence>
<dbReference type="InterPro" id="IPR053724">
    <property type="entry name" value="OMP_A26_sf"/>
</dbReference>
<dbReference type="InterPro" id="IPR020080">
    <property type="entry name" value="OM_adhesin/peptidase_omptin"/>
</dbReference>
<keyword evidence="2" id="KW-1185">Reference proteome</keyword>
<sequence>MLAEGWRLNADIAYLPWTDFKGRDYHLLRPKTMFDEQRGNGGGGVQIEGVLSYFLTQNISVGVGGRYWAMWTKKDSDALCSSSGCVGEPRILAKYSMERWGTFFQASYKLD</sequence>
<accession>A0ABV4GM49</accession>
<dbReference type="RefSeq" id="WP_244431447.1">
    <property type="nucleotide sequence ID" value="NZ_JBGBYD010000002.1"/>
</dbReference>
<name>A0ABV4GM49_9BRAD</name>
<dbReference type="Gene3D" id="2.40.128.90">
    <property type="entry name" value="OMPT-like"/>
    <property type="match status" value="1"/>
</dbReference>
<reference evidence="1 2" key="1">
    <citation type="submission" date="2024-07" db="EMBL/GenBank/DDBJ databases">
        <title>Genomic Encyclopedia of Type Strains, Phase V (KMG-V): Genome sequencing to study the core and pangenomes of soil and plant-associated prokaryotes.</title>
        <authorList>
            <person name="Whitman W."/>
        </authorList>
    </citation>
    <scope>NUCLEOTIDE SEQUENCE [LARGE SCALE GENOMIC DNA]</scope>
    <source>
        <strain evidence="1 2">USDA 222</strain>
    </source>
</reference>
<dbReference type="Proteomes" id="UP001565474">
    <property type="component" value="Unassembled WGS sequence"/>
</dbReference>
<gene>
    <name evidence="1" type="ORF">ABH992_005411</name>
</gene>
<organism evidence="1 2">
    <name type="scientific">Bradyrhizobium yuanmingense</name>
    <dbReference type="NCBI Taxonomy" id="108015"/>
    <lineage>
        <taxon>Bacteria</taxon>
        <taxon>Pseudomonadati</taxon>
        <taxon>Pseudomonadota</taxon>
        <taxon>Alphaproteobacteria</taxon>
        <taxon>Hyphomicrobiales</taxon>
        <taxon>Nitrobacteraceae</taxon>
        <taxon>Bradyrhizobium</taxon>
    </lineage>
</organism>
<comment type="caution">
    <text evidence="1">The sequence shown here is derived from an EMBL/GenBank/DDBJ whole genome shotgun (WGS) entry which is preliminary data.</text>
</comment>
<dbReference type="SUPFAM" id="SSF69917">
    <property type="entry name" value="OMPT-like"/>
    <property type="match status" value="1"/>
</dbReference>
<dbReference type="EMBL" id="JBGBZN010000002">
    <property type="protein sequence ID" value="MEY9473012.1"/>
    <property type="molecule type" value="Genomic_DNA"/>
</dbReference>
<proteinExistence type="predicted"/>
<protein>
    <submittedName>
        <fullName evidence="1">Uncharacterized protein</fullName>
    </submittedName>
</protein>